<gene>
    <name evidence="1" type="ORF">RJ641_020521</name>
</gene>
<protein>
    <submittedName>
        <fullName evidence="1">Uncharacterized protein</fullName>
    </submittedName>
</protein>
<dbReference type="EMBL" id="JBAMMX010000025">
    <property type="protein sequence ID" value="KAK6915404.1"/>
    <property type="molecule type" value="Genomic_DNA"/>
</dbReference>
<organism evidence="1 2">
    <name type="scientific">Dillenia turbinata</name>
    <dbReference type="NCBI Taxonomy" id="194707"/>
    <lineage>
        <taxon>Eukaryota</taxon>
        <taxon>Viridiplantae</taxon>
        <taxon>Streptophyta</taxon>
        <taxon>Embryophyta</taxon>
        <taxon>Tracheophyta</taxon>
        <taxon>Spermatophyta</taxon>
        <taxon>Magnoliopsida</taxon>
        <taxon>eudicotyledons</taxon>
        <taxon>Gunneridae</taxon>
        <taxon>Pentapetalae</taxon>
        <taxon>Dilleniales</taxon>
        <taxon>Dilleniaceae</taxon>
        <taxon>Dillenia</taxon>
    </lineage>
</organism>
<name>A0AAN8YU72_9MAGN</name>
<evidence type="ECO:0000313" key="1">
    <source>
        <dbReference type="EMBL" id="KAK6915404.1"/>
    </source>
</evidence>
<comment type="caution">
    <text evidence="1">The sequence shown here is derived from an EMBL/GenBank/DDBJ whole genome shotgun (WGS) entry which is preliminary data.</text>
</comment>
<dbReference type="Proteomes" id="UP001370490">
    <property type="component" value="Unassembled WGS sequence"/>
</dbReference>
<evidence type="ECO:0000313" key="2">
    <source>
        <dbReference type="Proteomes" id="UP001370490"/>
    </source>
</evidence>
<proteinExistence type="predicted"/>
<dbReference type="AlphaFoldDB" id="A0AAN8YU72"/>
<keyword evidence="2" id="KW-1185">Reference proteome</keyword>
<accession>A0AAN8YU72</accession>
<sequence>MLLTKANIHKHSQTILTINCRALPQGSPSKYSQWPRLNPGQRGGLEIVFNQQLTRLSYYLTSCVIAPSAKIPYASKVKGTKFLVPSRDAFRNCLGAKEGSSLSNWDKIKL</sequence>
<reference evidence="1 2" key="1">
    <citation type="submission" date="2023-12" db="EMBL/GenBank/DDBJ databases">
        <title>A high-quality genome assembly for Dillenia turbinata (Dilleniales).</title>
        <authorList>
            <person name="Chanderbali A."/>
        </authorList>
    </citation>
    <scope>NUCLEOTIDE SEQUENCE [LARGE SCALE GENOMIC DNA]</scope>
    <source>
        <strain evidence="1">LSX21</strain>
        <tissue evidence="1">Leaf</tissue>
    </source>
</reference>